<sequence>MNVDTKRLPEMNMEMRKNNLTTANQNSKIANLLDNLSEQELELVVGGTDNLTTSITINIFLEGDKPEIPQKAWNNGNGGGSGGSGGGGSGGSGGW</sequence>
<evidence type="ECO:0000313" key="2">
    <source>
        <dbReference type="EMBL" id="MBD2195098.1"/>
    </source>
</evidence>
<keyword evidence="3" id="KW-1185">Reference proteome</keyword>
<name>A0ABR8A742_9CYAN</name>
<proteinExistence type="predicted"/>
<feature type="compositionally biased region" description="Gly residues" evidence="1">
    <location>
        <begin position="76"/>
        <end position="95"/>
    </location>
</feature>
<evidence type="ECO:0008006" key="4">
    <source>
        <dbReference type="Google" id="ProtNLM"/>
    </source>
</evidence>
<accession>A0ABR8A742</accession>
<dbReference type="Proteomes" id="UP000658514">
    <property type="component" value="Unassembled WGS sequence"/>
</dbReference>
<dbReference type="RefSeq" id="WP_190539014.1">
    <property type="nucleotide sequence ID" value="NZ_CAWPNO010000106.1"/>
</dbReference>
<comment type="caution">
    <text evidence="2">The sequence shown here is derived from an EMBL/GenBank/DDBJ whole genome shotgun (WGS) entry which is preliminary data.</text>
</comment>
<evidence type="ECO:0000256" key="1">
    <source>
        <dbReference type="SAM" id="MobiDB-lite"/>
    </source>
</evidence>
<dbReference type="EMBL" id="JACJQH010000007">
    <property type="protein sequence ID" value="MBD2195098.1"/>
    <property type="molecule type" value="Genomic_DNA"/>
</dbReference>
<protein>
    <recommendedName>
        <fullName evidence="4">Bacteriocin</fullName>
    </recommendedName>
</protein>
<feature type="region of interest" description="Disordered" evidence="1">
    <location>
        <begin position="67"/>
        <end position="95"/>
    </location>
</feature>
<evidence type="ECO:0000313" key="3">
    <source>
        <dbReference type="Proteomes" id="UP000658514"/>
    </source>
</evidence>
<reference evidence="2 3" key="1">
    <citation type="journal article" date="2020" name="ISME J.">
        <title>Comparative genomics reveals insights into cyanobacterial evolution and habitat adaptation.</title>
        <authorList>
            <person name="Chen M.Y."/>
            <person name="Teng W.K."/>
            <person name="Zhao L."/>
            <person name="Hu C.X."/>
            <person name="Zhou Y.K."/>
            <person name="Han B.P."/>
            <person name="Song L.R."/>
            <person name="Shu W.S."/>
        </authorList>
    </citation>
    <scope>NUCLEOTIDE SEQUENCE [LARGE SCALE GENOMIC DNA]</scope>
    <source>
        <strain evidence="2 3">FACHB-288</strain>
    </source>
</reference>
<organism evidence="2 3">
    <name type="scientific">Calothrix parietina FACHB-288</name>
    <dbReference type="NCBI Taxonomy" id="2692896"/>
    <lineage>
        <taxon>Bacteria</taxon>
        <taxon>Bacillati</taxon>
        <taxon>Cyanobacteriota</taxon>
        <taxon>Cyanophyceae</taxon>
        <taxon>Nostocales</taxon>
        <taxon>Calotrichaceae</taxon>
        <taxon>Calothrix</taxon>
    </lineage>
</organism>
<gene>
    <name evidence="2" type="ORF">H6G24_06240</name>
</gene>